<dbReference type="InterPro" id="IPR032675">
    <property type="entry name" value="LRR_dom_sf"/>
</dbReference>
<dbReference type="Gene3D" id="3.80.10.10">
    <property type="entry name" value="Ribonuclease Inhibitor"/>
    <property type="match status" value="1"/>
</dbReference>
<protein>
    <submittedName>
        <fullName evidence="1">Uncharacterized protein</fullName>
    </submittedName>
</protein>
<accession>A0A6J8DZD4</accession>
<proteinExistence type="predicted"/>
<dbReference type="EMBL" id="CACVKT020008152">
    <property type="protein sequence ID" value="CAC5413530.1"/>
    <property type="molecule type" value="Genomic_DNA"/>
</dbReference>
<dbReference type="SUPFAM" id="SSF52047">
    <property type="entry name" value="RNI-like"/>
    <property type="match status" value="1"/>
</dbReference>
<keyword evidence="2" id="KW-1185">Reference proteome</keyword>
<name>A0A6J8DZD4_MYTCO</name>
<sequence>MFFHVNVMSIMSLYIQVVPFISEDFLEHFPKLDSITLSIGSDLPNNPIDQVFKSFGVFRGRNMTNIEIRSGRFNNGFDLNKKRMKYLSSICLKRLTLYDLYIRDLLIYAMEVFSVQSTCLEYLEISKNIIMDRRASFFSFFQNFKNLKVLKIASNWRRLRSKRSQPSYMLPKTLEELQIEDNMAGDVVNFINGQNLRVLSLKDNDIWSCEGSFARVINVEYFDMSG</sequence>
<dbReference type="Proteomes" id="UP000507470">
    <property type="component" value="Unassembled WGS sequence"/>
</dbReference>
<dbReference type="AlphaFoldDB" id="A0A6J8DZD4"/>
<evidence type="ECO:0000313" key="2">
    <source>
        <dbReference type="Proteomes" id="UP000507470"/>
    </source>
</evidence>
<gene>
    <name evidence="1" type="ORF">MCOR_46415</name>
</gene>
<organism evidence="1 2">
    <name type="scientific">Mytilus coruscus</name>
    <name type="common">Sea mussel</name>
    <dbReference type="NCBI Taxonomy" id="42192"/>
    <lineage>
        <taxon>Eukaryota</taxon>
        <taxon>Metazoa</taxon>
        <taxon>Spiralia</taxon>
        <taxon>Lophotrochozoa</taxon>
        <taxon>Mollusca</taxon>
        <taxon>Bivalvia</taxon>
        <taxon>Autobranchia</taxon>
        <taxon>Pteriomorphia</taxon>
        <taxon>Mytilida</taxon>
        <taxon>Mytiloidea</taxon>
        <taxon>Mytilidae</taxon>
        <taxon>Mytilinae</taxon>
        <taxon>Mytilus</taxon>
    </lineage>
</organism>
<dbReference type="OrthoDB" id="10327995at2759"/>
<evidence type="ECO:0000313" key="1">
    <source>
        <dbReference type="EMBL" id="CAC5413530.1"/>
    </source>
</evidence>
<reference evidence="1 2" key="1">
    <citation type="submission" date="2020-06" db="EMBL/GenBank/DDBJ databases">
        <authorList>
            <person name="Li R."/>
            <person name="Bekaert M."/>
        </authorList>
    </citation>
    <scope>NUCLEOTIDE SEQUENCE [LARGE SCALE GENOMIC DNA]</scope>
    <source>
        <strain evidence="2">wild</strain>
    </source>
</reference>